<evidence type="ECO:0000256" key="1">
    <source>
        <dbReference type="SAM" id="MobiDB-lite"/>
    </source>
</evidence>
<comment type="caution">
    <text evidence="2">The sequence shown here is derived from an EMBL/GenBank/DDBJ whole genome shotgun (WGS) entry which is preliminary data.</text>
</comment>
<dbReference type="PANTHER" id="PTHR43783">
    <property type="entry name" value="UDP-N-ACETYLGLUCOSAMINE 1-CARBOXYVINYLTRANSFERASE"/>
    <property type="match status" value="1"/>
</dbReference>
<feature type="region of interest" description="Disordered" evidence="1">
    <location>
        <begin position="1"/>
        <end position="37"/>
    </location>
</feature>
<dbReference type="Proteomes" id="UP001251528">
    <property type="component" value="Unassembled WGS sequence"/>
</dbReference>
<evidence type="ECO:0008006" key="4">
    <source>
        <dbReference type="Google" id="ProtNLM"/>
    </source>
</evidence>
<dbReference type="InterPro" id="IPR050068">
    <property type="entry name" value="MurA_subfamily"/>
</dbReference>
<feature type="compositionally biased region" description="Low complexity" evidence="1">
    <location>
        <begin position="529"/>
        <end position="550"/>
    </location>
</feature>
<dbReference type="Gene3D" id="3.20.20.70">
    <property type="entry name" value="Aldolase class I"/>
    <property type="match status" value="1"/>
</dbReference>
<protein>
    <recommendedName>
        <fullName evidence="4">Pentafunctional AROM polypeptide</fullName>
    </recommendedName>
</protein>
<sequence>MAAVQQYLATPSPSPAQPLNSFGGSGPSGSMSIDSVGQSPVMLHGRSLRGAPEEGDKRIPVIVIDQGQERIVSIVAEVLGKPFKLKDSFNEITREDHGFVIGISATDGKASIEGRDKQLVVAVHAHCVTVGMPPDSHLSTYCDYEFLYVESTYLRRYLTRFVSFTLGQMSHHEELMAKPRTLFMSTTFPDVRAALPNLDILTVGSDAIEIRVDLLREPLSNGDFSEVPSLSYVGEQVMLLRERTELPIIFTTRCTHENGRFPMDDPTLYHKYLYKAIQWGIEYIDVELWLPEDIRRDLWQRKGNSRIMSAFHDFSGTFKWPSQYAQDVFQRSCPYADIVKMIAIINEHNENFELEYFRSKIRTEYPDAPPLSAVNMGETGQFSRTQNKVFTPITHPLLPIIAAPGQMSTSEIHRALSQLGQLPMRSIYGISASLSRSAVPHASFYEKCFNELGLPHRFGIIERQPNDFTGMEAWCNQRDFGGAYLDPGISVQTLSKNNRFFARLNNGQGPTLTEAARAIGIVDTVVMKSGSSTTSAPPSVPSSPQSRQGSLGPQVQDGLSAGSALIFDNAGWRGIMHTLTRDLAPSAYFGRSAVVAASASDDAASVFYALKALKIAKIYTVGFRTPSALALHAPPIEQFISMESLQRARSVTDDQAPFVIISALGPDKGNIVSILLRAFAAAGREDAPNVNKVFLNLADVAARKTTDPHDTAEKSGFASYGAADVAAFTIVESLRLLVGQNVPYSFVRLASGRNHPF</sequence>
<proteinExistence type="predicted"/>
<dbReference type="PANTHER" id="PTHR43783:SF1">
    <property type="entry name" value="UDP-N-ACETYLGLUCOSAMINE 1-CARBOXYVINYLTRANSFERASE"/>
    <property type="match status" value="1"/>
</dbReference>
<dbReference type="AlphaFoldDB" id="A0AAJ0FTK5"/>
<dbReference type="Gene3D" id="3.40.50.10860">
    <property type="entry name" value="Leucine Dehydrogenase, chain A, domain 1"/>
    <property type="match status" value="1"/>
</dbReference>
<dbReference type="SUPFAM" id="SSF51569">
    <property type="entry name" value="Aldolase"/>
    <property type="match status" value="1"/>
</dbReference>
<organism evidence="2 3">
    <name type="scientific">Conoideocrella luteorostrata</name>
    <dbReference type="NCBI Taxonomy" id="1105319"/>
    <lineage>
        <taxon>Eukaryota</taxon>
        <taxon>Fungi</taxon>
        <taxon>Dikarya</taxon>
        <taxon>Ascomycota</taxon>
        <taxon>Pezizomycotina</taxon>
        <taxon>Sordariomycetes</taxon>
        <taxon>Hypocreomycetidae</taxon>
        <taxon>Hypocreales</taxon>
        <taxon>Clavicipitaceae</taxon>
        <taxon>Conoideocrella</taxon>
    </lineage>
</organism>
<name>A0AAJ0FTK5_9HYPO</name>
<dbReference type="EMBL" id="JASWJB010000115">
    <property type="protein sequence ID" value="KAK2596623.1"/>
    <property type="molecule type" value="Genomic_DNA"/>
</dbReference>
<evidence type="ECO:0000313" key="2">
    <source>
        <dbReference type="EMBL" id="KAK2596623.1"/>
    </source>
</evidence>
<dbReference type="CDD" id="cd00502">
    <property type="entry name" value="DHQase_I"/>
    <property type="match status" value="1"/>
</dbReference>
<accession>A0AAJ0FTK5</accession>
<gene>
    <name evidence="2" type="ORF">QQS21_006299</name>
</gene>
<dbReference type="NCBIfam" id="TIGR01093">
    <property type="entry name" value="aroD"/>
    <property type="match status" value="1"/>
</dbReference>
<dbReference type="InterPro" id="IPR013785">
    <property type="entry name" value="Aldolase_TIM"/>
</dbReference>
<reference evidence="2" key="1">
    <citation type="submission" date="2023-06" db="EMBL/GenBank/DDBJ databases">
        <title>Conoideocrella luteorostrata (Hypocreales: Clavicipitaceae), a potential biocontrol fungus for elongate hemlock scale in United States Christmas tree production areas.</title>
        <authorList>
            <person name="Barrett H."/>
            <person name="Lovett B."/>
            <person name="Macias A.M."/>
            <person name="Stajich J.E."/>
            <person name="Kasson M.T."/>
        </authorList>
    </citation>
    <scope>NUCLEOTIDE SEQUENCE</scope>
    <source>
        <strain evidence="2">ARSEF 14590</strain>
    </source>
</reference>
<evidence type="ECO:0000313" key="3">
    <source>
        <dbReference type="Proteomes" id="UP001251528"/>
    </source>
</evidence>
<dbReference type="InterPro" id="IPR001381">
    <property type="entry name" value="DHquinase_I"/>
</dbReference>
<keyword evidence="3" id="KW-1185">Reference proteome</keyword>
<dbReference type="Pfam" id="PF01487">
    <property type="entry name" value="DHquinase_I"/>
    <property type="match status" value="1"/>
</dbReference>
<feature type="region of interest" description="Disordered" evidence="1">
    <location>
        <begin position="529"/>
        <end position="555"/>
    </location>
</feature>
<dbReference type="GO" id="GO:0003855">
    <property type="term" value="F:3-dehydroquinate dehydratase activity"/>
    <property type="evidence" value="ECO:0007669"/>
    <property type="project" value="InterPro"/>
</dbReference>